<evidence type="ECO:0000256" key="1">
    <source>
        <dbReference type="SAM" id="SignalP"/>
    </source>
</evidence>
<protein>
    <submittedName>
        <fullName evidence="2">Uncharacterized protein</fullName>
    </submittedName>
</protein>
<reference evidence="2 3" key="1">
    <citation type="submission" date="2014-06" db="EMBL/GenBank/DDBJ databases">
        <authorList>
            <person name="Urmite Genomes Urmite Genomes"/>
        </authorList>
    </citation>
    <scope>NUCLEOTIDE SEQUENCE [LARGE SCALE GENOMIC DNA]</scope>
</reference>
<name>A0A078L221_9GAMM</name>
<dbReference type="RefSeq" id="WP_044012432.1">
    <property type="nucleotide sequence ID" value="NZ_CCVW01000004.1"/>
</dbReference>
<dbReference type="eggNOG" id="ENOG5031EFS">
    <property type="taxonomic scope" value="Bacteria"/>
</dbReference>
<evidence type="ECO:0000313" key="2">
    <source>
        <dbReference type="EMBL" id="CDZ79236.1"/>
    </source>
</evidence>
<dbReference type="Proteomes" id="UP000044071">
    <property type="component" value="Unassembled WGS sequence"/>
</dbReference>
<evidence type="ECO:0000313" key="3">
    <source>
        <dbReference type="Proteomes" id="UP000044071"/>
    </source>
</evidence>
<accession>A0A078L221</accession>
<feature type="chain" id="PRO_5009744180" evidence="1">
    <location>
        <begin position="20"/>
        <end position="79"/>
    </location>
</feature>
<dbReference type="OrthoDB" id="5653228at2"/>
<keyword evidence="1" id="KW-0732">Signal</keyword>
<sequence length="79" mass="8241">MKKLIVIFLLLGSSVGFTASVTDLSAKWICTTNASTSDAAADKAADDKMANTQGSAAQSFAFAAQNCRDCTKITCEAKD</sequence>
<dbReference type="STRING" id="1034943.BN59_03554"/>
<proteinExistence type="predicted"/>
<organism evidence="2 3">
    <name type="scientific">Legionella massiliensis</name>
    <dbReference type="NCBI Taxonomy" id="1034943"/>
    <lineage>
        <taxon>Bacteria</taxon>
        <taxon>Pseudomonadati</taxon>
        <taxon>Pseudomonadota</taxon>
        <taxon>Gammaproteobacteria</taxon>
        <taxon>Legionellales</taxon>
        <taxon>Legionellaceae</taxon>
        <taxon>Legionella</taxon>
    </lineage>
</organism>
<dbReference type="AlphaFoldDB" id="A0A078L221"/>
<keyword evidence="3" id="KW-1185">Reference proteome</keyword>
<feature type="signal peptide" evidence="1">
    <location>
        <begin position="1"/>
        <end position="19"/>
    </location>
</feature>
<dbReference type="EMBL" id="CCSB01000004">
    <property type="protein sequence ID" value="CDZ79236.1"/>
    <property type="molecule type" value="Genomic_DNA"/>
</dbReference>
<gene>
    <name evidence="2" type="ORF">BN59_03554</name>
</gene>